<keyword evidence="8" id="KW-0675">Receptor</keyword>
<organism evidence="8 9">
    <name type="scientific">Mytilus edulis</name>
    <name type="common">Blue mussel</name>
    <dbReference type="NCBI Taxonomy" id="6550"/>
    <lineage>
        <taxon>Eukaryota</taxon>
        <taxon>Metazoa</taxon>
        <taxon>Spiralia</taxon>
        <taxon>Lophotrochozoa</taxon>
        <taxon>Mollusca</taxon>
        <taxon>Bivalvia</taxon>
        <taxon>Autobranchia</taxon>
        <taxon>Pteriomorphia</taxon>
        <taxon>Mytilida</taxon>
        <taxon>Mytiloidea</taxon>
        <taxon>Mytilidae</taxon>
        <taxon>Mytilinae</taxon>
        <taxon>Mytilus</taxon>
    </lineage>
</organism>
<name>A0A8S3PN87_MYTED</name>
<evidence type="ECO:0000259" key="7">
    <source>
        <dbReference type="PROSITE" id="PS50261"/>
    </source>
</evidence>
<feature type="transmembrane region" description="Helical" evidence="6">
    <location>
        <begin position="125"/>
        <end position="144"/>
    </location>
</feature>
<evidence type="ECO:0000256" key="1">
    <source>
        <dbReference type="ARBA" id="ARBA00004141"/>
    </source>
</evidence>
<dbReference type="InterPro" id="IPR000832">
    <property type="entry name" value="GPCR_2_secretin-like"/>
</dbReference>
<dbReference type="PRINTS" id="PR00249">
    <property type="entry name" value="GPCRSECRETIN"/>
</dbReference>
<feature type="domain" description="G-protein coupled receptors family 2 profile 2" evidence="7">
    <location>
        <begin position="89"/>
        <end position="222"/>
    </location>
</feature>
<feature type="transmembrane region" description="Helical" evidence="6">
    <location>
        <begin position="156"/>
        <end position="175"/>
    </location>
</feature>
<dbReference type="GO" id="GO:0016020">
    <property type="term" value="C:membrane"/>
    <property type="evidence" value="ECO:0007669"/>
    <property type="project" value="UniProtKB-SubCell"/>
</dbReference>
<evidence type="ECO:0000256" key="3">
    <source>
        <dbReference type="ARBA" id="ARBA00022989"/>
    </source>
</evidence>
<dbReference type="PANTHER" id="PTHR47767:SF1">
    <property type="entry name" value="ADHESION G PROTEIN-COUPLED RECEPTOR G7"/>
    <property type="match status" value="1"/>
</dbReference>
<gene>
    <name evidence="8" type="ORF">MEDL_758</name>
</gene>
<dbReference type="SUPFAM" id="SSF81321">
    <property type="entry name" value="Family A G protein-coupled receptor-like"/>
    <property type="match status" value="1"/>
</dbReference>
<dbReference type="AlphaFoldDB" id="A0A8S3PN87"/>
<sequence>MIVPAYVMRQTKESNVRLHFIAYRTSAFFLPEAAAPEEVVLKQRTGLQEYTQFQQVEKNRMSHYTFDKFCYLNGSVPSYELDEVHDKAMIYISYIGCAVSIFGLAVTIVTYSMFRSLNREKSSRILLNMCVSMLLMNVAFLMMAETTKSESSALCTTIAILLHYFLLTSLMWMLTEAINMYHALITVFTTYSSQFILRRCVIAWGIPLLVVAITMGVNKMDNYNSKTDFYLGFGPVAINESKVVLIIFCGVKLFARISNIRLPLFDKYRSASILAISIEDWEVQRRRGPIPSTTDSSSSSKALHDSRINNCSTIDSTVDTNSPQSPRNSVQNGNGQDSNGFSEYDKNKNKQNGLGVDNFTKI</sequence>
<keyword evidence="9" id="KW-1185">Reference proteome</keyword>
<dbReference type="PROSITE" id="PS50261">
    <property type="entry name" value="G_PROTEIN_RECEP_F2_4"/>
    <property type="match status" value="1"/>
</dbReference>
<evidence type="ECO:0000256" key="4">
    <source>
        <dbReference type="ARBA" id="ARBA00023136"/>
    </source>
</evidence>
<dbReference type="Pfam" id="PF00002">
    <property type="entry name" value="7tm_2"/>
    <property type="match status" value="1"/>
</dbReference>
<proteinExistence type="predicted"/>
<evidence type="ECO:0000313" key="8">
    <source>
        <dbReference type="EMBL" id="CAG2185175.1"/>
    </source>
</evidence>
<protein>
    <submittedName>
        <fullName evidence="8">Adhesion G-protein coupled receptor G4</fullName>
    </submittedName>
</protein>
<keyword evidence="2 6" id="KW-0812">Transmembrane</keyword>
<accession>A0A8S3PN87</accession>
<comment type="caution">
    <text evidence="8">The sequence shown here is derived from an EMBL/GenBank/DDBJ whole genome shotgun (WGS) entry which is preliminary data.</text>
</comment>
<feature type="compositionally biased region" description="Polar residues" evidence="5">
    <location>
        <begin position="313"/>
        <end position="341"/>
    </location>
</feature>
<dbReference type="Gene3D" id="1.20.1070.10">
    <property type="entry name" value="Rhodopsin 7-helix transmembrane proteins"/>
    <property type="match status" value="1"/>
</dbReference>
<dbReference type="PANTHER" id="PTHR47767">
    <property type="entry name" value="ADHESION G PROTEIN-COUPLED RECEPTOR G7"/>
    <property type="match status" value="1"/>
</dbReference>
<dbReference type="Proteomes" id="UP000683360">
    <property type="component" value="Unassembled WGS sequence"/>
</dbReference>
<evidence type="ECO:0000313" key="9">
    <source>
        <dbReference type="Proteomes" id="UP000683360"/>
    </source>
</evidence>
<dbReference type="GO" id="GO:0004930">
    <property type="term" value="F:G protein-coupled receptor activity"/>
    <property type="evidence" value="ECO:0007669"/>
    <property type="project" value="InterPro"/>
</dbReference>
<reference evidence="8" key="1">
    <citation type="submission" date="2021-03" db="EMBL/GenBank/DDBJ databases">
        <authorList>
            <person name="Bekaert M."/>
        </authorList>
    </citation>
    <scope>NUCLEOTIDE SEQUENCE</scope>
</reference>
<feature type="transmembrane region" description="Helical" evidence="6">
    <location>
        <begin position="88"/>
        <end position="113"/>
    </location>
</feature>
<evidence type="ECO:0000256" key="6">
    <source>
        <dbReference type="SAM" id="Phobius"/>
    </source>
</evidence>
<comment type="subcellular location">
    <subcellularLocation>
        <location evidence="1">Membrane</location>
        <topology evidence="1">Multi-pass membrane protein</topology>
    </subcellularLocation>
</comment>
<feature type="transmembrane region" description="Helical" evidence="6">
    <location>
        <begin position="196"/>
        <end position="217"/>
    </location>
</feature>
<dbReference type="GO" id="GO:0007166">
    <property type="term" value="P:cell surface receptor signaling pathway"/>
    <property type="evidence" value="ECO:0007669"/>
    <property type="project" value="InterPro"/>
</dbReference>
<keyword evidence="4 6" id="KW-0472">Membrane</keyword>
<dbReference type="InterPro" id="IPR017981">
    <property type="entry name" value="GPCR_2-like_7TM"/>
</dbReference>
<dbReference type="OrthoDB" id="283575at2759"/>
<evidence type="ECO:0000256" key="5">
    <source>
        <dbReference type="SAM" id="MobiDB-lite"/>
    </source>
</evidence>
<dbReference type="EMBL" id="CAJPWZ010000070">
    <property type="protein sequence ID" value="CAG2185175.1"/>
    <property type="molecule type" value="Genomic_DNA"/>
</dbReference>
<feature type="transmembrane region" description="Helical" evidence="6">
    <location>
        <begin position="229"/>
        <end position="255"/>
    </location>
</feature>
<feature type="region of interest" description="Disordered" evidence="5">
    <location>
        <begin position="313"/>
        <end position="362"/>
    </location>
</feature>
<evidence type="ECO:0000256" key="2">
    <source>
        <dbReference type="ARBA" id="ARBA00022692"/>
    </source>
</evidence>
<dbReference type="InterPro" id="IPR053066">
    <property type="entry name" value="ADGR_G7"/>
</dbReference>
<keyword evidence="3 6" id="KW-1133">Transmembrane helix</keyword>